<evidence type="ECO:0000313" key="1">
    <source>
        <dbReference type="EMBL" id="QJA78365.1"/>
    </source>
</evidence>
<sequence length="65" mass="7372">MNALDYAYEWLELTLTERGEWDEDTALINAFVAGFEAAQPDNQYGLVANPHPKEWECGEDYVSCA</sequence>
<dbReference type="AlphaFoldDB" id="A0A6M3K9C0"/>
<gene>
    <name evidence="1" type="ORF">MM415A01080_0012</name>
</gene>
<protein>
    <submittedName>
        <fullName evidence="1">Uncharacterized protein</fullName>
    </submittedName>
</protein>
<organism evidence="1">
    <name type="scientific">viral metagenome</name>
    <dbReference type="NCBI Taxonomy" id="1070528"/>
    <lineage>
        <taxon>unclassified sequences</taxon>
        <taxon>metagenomes</taxon>
        <taxon>organismal metagenomes</taxon>
    </lineage>
</organism>
<reference evidence="1" key="1">
    <citation type="submission" date="2020-03" db="EMBL/GenBank/DDBJ databases">
        <title>The deep terrestrial virosphere.</title>
        <authorList>
            <person name="Holmfeldt K."/>
            <person name="Nilsson E."/>
            <person name="Simone D."/>
            <person name="Lopez-Fernandez M."/>
            <person name="Wu X."/>
            <person name="de Brujin I."/>
            <person name="Lundin D."/>
            <person name="Andersson A."/>
            <person name="Bertilsson S."/>
            <person name="Dopson M."/>
        </authorList>
    </citation>
    <scope>NUCLEOTIDE SEQUENCE</scope>
    <source>
        <strain evidence="1">MM415A01080</strain>
    </source>
</reference>
<accession>A0A6M3K9C0</accession>
<name>A0A6M3K9C0_9ZZZZ</name>
<proteinExistence type="predicted"/>
<dbReference type="EMBL" id="MT142333">
    <property type="protein sequence ID" value="QJA78365.1"/>
    <property type="molecule type" value="Genomic_DNA"/>
</dbReference>